<dbReference type="InterPro" id="IPR016181">
    <property type="entry name" value="Acyl_CoA_acyltransferase"/>
</dbReference>
<protein>
    <submittedName>
        <fullName evidence="1">GNAT family N-acetyltransferase</fullName>
    </submittedName>
</protein>
<reference evidence="1" key="1">
    <citation type="submission" date="2022-03" db="EMBL/GenBank/DDBJ databases">
        <title>Sea Food Isolates.</title>
        <authorList>
            <person name="Li c."/>
        </authorList>
    </citation>
    <scope>NUCLEOTIDE SEQUENCE</scope>
    <source>
        <strain evidence="1">19NY03SH02</strain>
    </source>
</reference>
<dbReference type="SUPFAM" id="SSF55729">
    <property type="entry name" value="Acyl-CoA N-acyltransferases (Nat)"/>
    <property type="match status" value="1"/>
</dbReference>
<accession>A0AAU6V7A8</accession>
<name>A0AAU6V7A8_UNCXX</name>
<sequence>MNTLIETPRLLMREFCLDDVDAVFEFSTNQDVMRYTGDAGTDKYRTAIPF</sequence>
<proteinExistence type="predicted"/>
<organism evidence="1">
    <name type="scientific">bacterium 19NY03SH02</name>
    <dbReference type="NCBI Taxonomy" id="2920631"/>
    <lineage>
        <taxon>Bacteria</taxon>
    </lineage>
</organism>
<dbReference type="Gene3D" id="3.40.630.30">
    <property type="match status" value="1"/>
</dbReference>
<dbReference type="AlphaFoldDB" id="A0AAU6V7A8"/>
<dbReference type="EMBL" id="CP095354">
    <property type="protein sequence ID" value="XAG82130.1"/>
    <property type="molecule type" value="Genomic_DNA"/>
</dbReference>
<gene>
    <name evidence="1" type="ORF">MRN14_05930</name>
</gene>
<evidence type="ECO:0000313" key="1">
    <source>
        <dbReference type="EMBL" id="XAG82130.1"/>
    </source>
</evidence>